<organism evidence="2 3">
    <name type="scientific">Salvia divinorum</name>
    <name type="common">Maria pastora</name>
    <name type="synonym">Diviner's sage</name>
    <dbReference type="NCBI Taxonomy" id="28513"/>
    <lineage>
        <taxon>Eukaryota</taxon>
        <taxon>Viridiplantae</taxon>
        <taxon>Streptophyta</taxon>
        <taxon>Embryophyta</taxon>
        <taxon>Tracheophyta</taxon>
        <taxon>Spermatophyta</taxon>
        <taxon>Magnoliopsida</taxon>
        <taxon>eudicotyledons</taxon>
        <taxon>Gunneridae</taxon>
        <taxon>Pentapetalae</taxon>
        <taxon>asterids</taxon>
        <taxon>lamiids</taxon>
        <taxon>Lamiales</taxon>
        <taxon>Lamiaceae</taxon>
        <taxon>Nepetoideae</taxon>
        <taxon>Mentheae</taxon>
        <taxon>Salviinae</taxon>
        <taxon>Salvia</taxon>
        <taxon>Salvia subgen. Calosphace</taxon>
    </lineage>
</organism>
<evidence type="ECO:0000313" key="3">
    <source>
        <dbReference type="Proteomes" id="UP001567538"/>
    </source>
</evidence>
<dbReference type="AlphaFoldDB" id="A0ABD1FZY6"/>
<proteinExistence type="predicted"/>
<evidence type="ECO:0000256" key="1">
    <source>
        <dbReference type="SAM" id="MobiDB-lite"/>
    </source>
</evidence>
<sequence>MAEDENQNEVKEEVKDDGGDIAPFDPSKKKKKKKPEAQELAEDDSVDTLAEKTRSLSVSDGLETSFAGLKKEEEESGTC</sequence>
<feature type="compositionally biased region" description="Basic and acidic residues" evidence="1">
    <location>
        <begin position="8"/>
        <end position="18"/>
    </location>
</feature>
<reference evidence="2 3" key="1">
    <citation type="submission" date="2024-06" db="EMBL/GenBank/DDBJ databases">
        <title>A chromosome level genome sequence of Diviner's sage (Salvia divinorum).</title>
        <authorList>
            <person name="Ford S.A."/>
            <person name="Ro D.-K."/>
            <person name="Ness R.W."/>
            <person name="Phillips M.A."/>
        </authorList>
    </citation>
    <scope>NUCLEOTIDE SEQUENCE [LARGE SCALE GENOMIC DNA]</scope>
    <source>
        <strain evidence="2">SAF-2024a</strain>
        <tissue evidence="2">Leaf</tissue>
    </source>
</reference>
<feature type="region of interest" description="Disordered" evidence="1">
    <location>
        <begin position="1"/>
        <end position="79"/>
    </location>
</feature>
<protein>
    <submittedName>
        <fullName evidence="2">Eukaryotic translation initiation factor 2 subunit beta-like</fullName>
    </submittedName>
</protein>
<name>A0ABD1FZY6_SALDI</name>
<dbReference type="Proteomes" id="UP001567538">
    <property type="component" value="Unassembled WGS sequence"/>
</dbReference>
<accession>A0ABD1FZY6</accession>
<comment type="caution">
    <text evidence="2">The sequence shown here is derived from an EMBL/GenBank/DDBJ whole genome shotgun (WGS) entry which is preliminary data.</text>
</comment>
<gene>
    <name evidence="2" type="ORF">AAHA92_29045</name>
</gene>
<dbReference type="EMBL" id="JBEAFC010000011">
    <property type="protein sequence ID" value="KAL1536381.1"/>
    <property type="molecule type" value="Genomic_DNA"/>
</dbReference>
<evidence type="ECO:0000313" key="2">
    <source>
        <dbReference type="EMBL" id="KAL1536381.1"/>
    </source>
</evidence>
<keyword evidence="3" id="KW-1185">Reference proteome</keyword>